<accession>A0A6C0EM13</accession>
<reference evidence="1" key="1">
    <citation type="journal article" date="2020" name="Nature">
        <title>Giant virus diversity and host interactions through global metagenomics.</title>
        <authorList>
            <person name="Schulz F."/>
            <person name="Roux S."/>
            <person name="Paez-Espino D."/>
            <person name="Jungbluth S."/>
            <person name="Walsh D.A."/>
            <person name="Denef V.J."/>
            <person name="McMahon K.D."/>
            <person name="Konstantinidis K.T."/>
            <person name="Eloe-Fadrosh E.A."/>
            <person name="Kyrpides N.C."/>
            <person name="Woyke T."/>
        </authorList>
    </citation>
    <scope>NUCLEOTIDE SEQUENCE</scope>
    <source>
        <strain evidence="1">GVMAG-M-3300009068-24</strain>
    </source>
</reference>
<dbReference type="AlphaFoldDB" id="A0A6C0EM13"/>
<organism evidence="1">
    <name type="scientific">viral metagenome</name>
    <dbReference type="NCBI Taxonomy" id="1070528"/>
    <lineage>
        <taxon>unclassified sequences</taxon>
        <taxon>metagenomes</taxon>
        <taxon>organismal metagenomes</taxon>
    </lineage>
</organism>
<protein>
    <submittedName>
        <fullName evidence="1">Uncharacterized protein</fullName>
    </submittedName>
</protein>
<dbReference type="EMBL" id="MN738882">
    <property type="protein sequence ID" value="QHT29762.1"/>
    <property type="molecule type" value="Genomic_DNA"/>
</dbReference>
<sequence length="42" mass="5063">MKKQPNLLMDVGEFHVIRIIRIRFQLFYVGEDLTRFVPDTLL</sequence>
<proteinExistence type="predicted"/>
<name>A0A6C0EM13_9ZZZZ</name>
<evidence type="ECO:0000313" key="1">
    <source>
        <dbReference type="EMBL" id="QHT29762.1"/>
    </source>
</evidence>